<evidence type="ECO:0000256" key="1">
    <source>
        <dbReference type="ARBA" id="ARBA00007274"/>
    </source>
</evidence>
<dbReference type="GO" id="GO:0008374">
    <property type="term" value="F:O-acyltransferase activity"/>
    <property type="evidence" value="ECO:0007669"/>
    <property type="project" value="TreeGrafter"/>
</dbReference>
<dbReference type="RefSeq" id="WP_062393944.1">
    <property type="nucleotide sequence ID" value="NZ_CP011853.1"/>
</dbReference>
<dbReference type="OrthoDB" id="2643438at2"/>
<dbReference type="KEGG" id="goq:ACH46_16850"/>
<dbReference type="GO" id="GO:0005829">
    <property type="term" value="C:cytosol"/>
    <property type="evidence" value="ECO:0007669"/>
    <property type="project" value="TreeGrafter"/>
</dbReference>
<accession>A0A0N9NDU4</accession>
<comment type="similarity">
    <text evidence="1">Belongs to the transferase hexapeptide repeat family.</text>
</comment>
<dbReference type="InterPro" id="IPR011004">
    <property type="entry name" value="Trimer_LpxA-like_sf"/>
</dbReference>
<evidence type="ECO:0000313" key="3">
    <source>
        <dbReference type="EMBL" id="ALG85850.1"/>
    </source>
</evidence>
<dbReference type="AlphaFoldDB" id="A0A0N9NDU4"/>
<organism evidence="3 4">
    <name type="scientific">Gordonia phthalatica</name>
    <dbReference type="NCBI Taxonomy" id="1136941"/>
    <lineage>
        <taxon>Bacteria</taxon>
        <taxon>Bacillati</taxon>
        <taxon>Actinomycetota</taxon>
        <taxon>Actinomycetes</taxon>
        <taxon>Mycobacteriales</taxon>
        <taxon>Gordoniaceae</taxon>
        <taxon>Gordonia</taxon>
    </lineage>
</organism>
<name>A0A0N9NDU4_9ACTN</name>
<dbReference type="PANTHER" id="PTHR23416">
    <property type="entry name" value="SIALIC ACID SYNTHASE-RELATED"/>
    <property type="match status" value="1"/>
</dbReference>
<keyword evidence="2" id="KW-0808">Transferase</keyword>
<dbReference type="PANTHER" id="PTHR23416:SF23">
    <property type="entry name" value="ACETYLTRANSFERASE C18B11.09C-RELATED"/>
    <property type="match status" value="1"/>
</dbReference>
<evidence type="ECO:0000256" key="2">
    <source>
        <dbReference type="ARBA" id="ARBA00022679"/>
    </source>
</evidence>
<evidence type="ECO:0000313" key="4">
    <source>
        <dbReference type="Proteomes" id="UP000063789"/>
    </source>
</evidence>
<protein>
    <recommendedName>
        <fullName evidence="5">Acetyltransferase</fullName>
    </recommendedName>
</protein>
<proteinExistence type="inferred from homology"/>
<dbReference type="STRING" id="1136941.ACH46_16850"/>
<dbReference type="EMBL" id="CP011853">
    <property type="protein sequence ID" value="ALG85850.1"/>
    <property type="molecule type" value="Genomic_DNA"/>
</dbReference>
<dbReference type="PATRIC" id="fig|1136941.3.peg.3442"/>
<dbReference type="SUPFAM" id="SSF51161">
    <property type="entry name" value="Trimeric LpxA-like enzymes"/>
    <property type="match status" value="1"/>
</dbReference>
<dbReference type="CDD" id="cd04647">
    <property type="entry name" value="LbH_MAT_like"/>
    <property type="match status" value="1"/>
</dbReference>
<sequence length="189" mass="20367">MTDRIHRPDFNGVPVPRRVHLGERIFNWLVTWFPSHTVRQRYLRAFGARIGSGTSIMMGTTVLAPNRLSIGDDCSIGGRCLLDARGGIQIEHSVVLASDVHLITAKHLVHADDFAASLGPITVGHHAWIASRATVLMDTEVGVGAVVGACSLVTGDVAERDIVVGVPAKSVGSRRGSLEYRPVFRPVLC</sequence>
<dbReference type="Gene3D" id="2.160.10.10">
    <property type="entry name" value="Hexapeptide repeat proteins"/>
    <property type="match status" value="1"/>
</dbReference>
<keyword evidence="4" id="KW-1185">Reference proteome</keyword>
<dbReference type="InterPro" id="IPR051159">
    <property type="entry name" value="Hexapeptide_acetyltransf"/>
</dbReference>
<gene>
    <name evidence="3" type="ORF">ACH46_16850</name>
</gene>
<reference evidence="4" key="1">
    <citation type="submission" date="2015-06" db="EMBL/GenBank/DDBJ databases">
        <title>Complete genome sequence and metabolic analysis of phthalate degradation pathway in Gordonia sp. QH-11.</title>
        <authorList>
            <person name="Jin D."/>
            <person name="Kong X."/>
            <person name="Bai Z."/>
        </authorList>
    </citation>
    <scope>NUCLEOTIDE SEQUENCE [LARGE SCALE GENOMIC DNA]</scope>
    <source>
        <strain evidence="4">QH-11</strain>
    </source>
</reference>
<dbReference type="Proteomes" id="UP000063789">
    <property type="component" value="Chromosome"/>
</dbReference>
<reference evidence="3 4" key="2">
    <citation type="journal article" date="2017" name="Int. J. Syst. Evol. Microbiol.">
        <title>Gordonia phthalatica sp. nov., a di-n-butyl phthalate-degrading bacterium isolated from activated sludge.</title>
        <authorList>
            <person name="Jin D."/>
            <person name="Kong X."/>
            <person name="Jia M."/>
            <person name="Yu X."/>
            <person name="Wang X."/>
            <person name="Zhuang X."/>
            <person name="Deng Y."/>
            <person name="Bai Z."/>
        </authorList>
    </citation>
    <scope>NUCLEOTIDE SEQUENCE [LARGE SCALE GENOMIC DNA]</scope>
    <source>
        <strain evidence="3 4">QH-11</strain>
    </source>
</reference>
<evidence type="ECO:0008006" key="5">
    <source>
        <dbReference type="Google" id="ProtNLM"/>
    </source>
</evidence>